<evidence type="ECO:0000256" key="16">
    <source>
        <dbReference type="ARBA" id="ARBA00022989"/>
    </source>
</evidence>
<name>A0A2I0TDD9_LIMLA</name>
<evidence type="ECO:0000256" key="18">
    <source>
        <dbReference type="ARBA" id="ARBA00023034"/>
    </source>
</evidence>
<dbReference type="Pfam" id="PF01565">
    <property type="entry name" value="FAD_binding_4"/>
    <property type="match status" value="1"/>
</dbReference>
<keyword evidence="9" id="KW-0153">Cholesterol metabolism</keyword>
<evidence type="ECO:0000256" key="24">
    <source>
        <dbReference type="ARBA" id="ARBA00052927"/>
    </source>
</evidence>
<accession>A0A2I0TDD9</accession>
<dbReference type="PROSITE" id="PS51387">
    <property type="entry name" value="FAD_PCMH"/>
    <property type="match status" value="1"/>
</dbReference>
<keyword evidence="16" id="KW-1133">Transmembrane helix</keyword>
<evidence type="ECO:0000256" key="6">
    <source>
        <dbReference type="ARBA" id="ARBA00012405"/>
    </source>
</evidence>
<dbReference type="InterPro" id="IPR040165">
    <property type="entry name" value="Diminuto-like"/>
</dbReference>
<evidence type="ECO:0000256" key="2">
    <source>
        <dbReference type="ARBA" id="ARBA00004194"/>
    </source>
</evidence>
<comment type="similarity">
    <text evidence="5">Belongs to the FAD-binding oxidoreductase/transferase type 4 family.</text>
</comment>
<evidence type="ECO:0000256" key="23">
    <source>
        <dbReference type="ARBA" id="ARBA00051033"/>
    </source>
</evidence>
<dbReference type="PANTHER" id="PTHR10801">
    <property type="entry name" value="24-DEHYDROCHOLESTEROL REDUCTASE"/>
    <property type="match status" value="1"/>
</dbReference>
<keyword evidence="30" id="KW-1185">Reference proteome</keyword>
<dbReference type="AlphaFoldDB" id="A0A2I0TDD9"/>
<keyword evidence="11" id="KW-0812">Transmembrane</keyword>
<gene>
    <name evidence="29" type="ORF">llap_17903</name>
</gene>
<dbReference type="GO" id="GO:0005789">
    <property type="term" value="C:endoplasmic reticulum membrane"/>
    <property type="evidence" value="ECO:0007669"/>
    <property type="project" value="UniProtKB-SubCell"/>
</dbReference>
<evidence type="ECO:0000256" key="21">
    <source>
        <dbReference type="ARBA" id="ARBA00023166"/>
    </source>
</evidence>
<sequence>MHNSSQQTNWYTKAGNINSEVREWKNEGSKRYMCTGRPGWLTVSLRVGKYKKIHKNIMINLMDVLEVDSERQVVRVEPLVTMGQLTAHLNPMGWTIPVVPELDDLTVGGLIMGTGIESSSHIYGLFQHTCVAYELVLADGSLVRCSPTENSDLFYAVPWSCGTLGFLVAAEIKMIPAKKYVKIHYEPVRGLRKICEKFTEESKKKENSFVEGLVYSLEEAVIMTGVLTDEAEQSKDIIPFGNNPIFRYLFGWMVPPKISLLKLTQGEAIRKLYEQHHVVQDMLVPMKSLEKSIQTFHVDLNVYPLWLCPFILPNNPGMVHPKGDEAELYVDIGAYGEPKRKQFEARASMRQMEKFVRSVHGFQMLYADCYMTREEFWDMFDGSLYHKLREQMNCKDAFPEVYDKICKAARH</sequence>
<reference evidence="30" key="2">
    <citation type="submission" date="2017-12" db="EMBL/GenBank/DDBJ databases">
        <title>Genome sequence of the Bar-tailed Godwit (Limosa lapponica baueri).</title>
        <authorList>
            <person name="Lima N.C.B."/>
            <person name="Parody-Merino A.M."/>
            <person name="Battley P.F."/>
            <person name="Fidler A.E."/>
            <person name="Prosdocimi F."/>
        </authorList>
    </citation>
    <scope>NUCLEOTIDE SEQUENCE [LARGE SCALE GENOMIC DNA]</scope>
</reference>
<dbReference type="FunFam" id="3.30.465.10:FF:000032">
    <property type="entry name" value="Delta(24)-sterol reductase"/>
    <property type="match status" value="1"/>
</dbReference>
<dbReference type="InterPro" id="IPR016166">
    <property type="entry name" value="FAD-bd_PCMH"/>
</dbReference>
<feature type="domain" description="FAD-binding PCMH-type" evidence="28">
    <location>
        <begin position="3"/>
        <end position="177"/>
    </location>
</feature>
<comment type="function">
    <text evidence="25">Catalyzes the reduction of the delta-24 double bond of sterol intermediates during cholesterol biosynthesis. In addition to its cholesterol-synthesizing activity, can protect cells from oxidative stress by reducing caspase 3 activity during apoptosis induced by oxidative stress. Also protects against amyloid-beta peptide-induced apoptosis.</text>
</comment>
<evidence type="ECO:0000256" key="11">
    <source>
        <dbReference type="ARBA" id="ARBA00022692"/>
    </source>
</evidence>
<dbReference type="GO" id="GO:0050614">
    <property type="term" value="F:Delta24-sterol reductase activity"/>
    <property type="evidence" value="ECO:0007669"/>
    <property type="project" value="UniProtKB-EC"/>
</dbReference>
<dbReference type="GO" id="GO:0000139">
    <property type="term" value="C:Golgi membrane"/>
    <property type="evidence" value="ECO:0007669"/>
    <property type="project" value="UniProtKB-SubCell"/>
</dbReference>
<keyword evidence="22" id="KW-0753">Steroid metabolism</keyword>
<evidence type="ECO:0000259" key="28">
    <source>
        <dbReference type="PROSITE" id="PS51387"/>
    </source>
</evidence>
<evidence type="ECO:0000256" key="14">
    <source>
        <dbReference type="ARBA" id="ARBA00022827"/>
    </source>
</evidence>
<evidence type="ECO:0000256" key="20">
    <source>
        <dbReference type="ARBA" id="ARBA00023136"/>
    </source>
</evidence>
<keyword evidence="12" id="KW-0732">Signal</keyword>
<evidence type="ECO:0000256" key="15">
    <source>
        <dbReference type="ARBA" id="ARBA00022857"/>
    </source>
</evidence>
<evidence type="ECO:0000256" key="26">
    <source>
        <dbReference type="ARBA" id="ARBA00078485"/>
    </source>
</evidence>
<proteinExistence type="inferred from homology"/>
<protein>
    <recommendedName>
        <fullName evidence="7">Delta(24)-sterol reductase</fullName>
        <ecNumber evidence="6">1.3.1.72</ecNumber>
    </recommendedName>
    <alternativeName>
        <fullName evidence="26">24-dehydrocholesterol reductase</fullName>
    </alternativeName>
    <alternativeName>
        <fullName evidence="27">3-beta-hydroxysterol Delta-24-reductase</fullName>
    </alternativeName>
</protein>
<evidence type="ECO:0000256" key="7">
    <source>
        <dbReference type="ARBA" id="ARBA00019086"/>
    </source>
</evidence>
<evidence type="ECO:0000256" key="9">
    <source>
        <dbReference type="ARBA" id="ARBA00022548"/>
    </source>
</evidence>
<dbReference type="Gene3D" id="3.30.465.10">
    <property type="match status" value="1"/>
</dbReference>
<keyword evidence="17" id="KW-0560">Oxidoreductase</keyword>
<organism evidence="29 30">
    <name type="scientific">Limosa lapponica baueri</name>
    <dbReference type="NCBI Taxonomy" id="1758121"/>
    <lineage>
        <taxon>Eukaryota</taxon>
        <taxon>Metazoa</taxon>
        <taxon>Chordata</taxon>
        <taxon>Craniata</taxon>
        <taxon>Vertebrata</taxon>
        <taxon>Euteleostomi</taxon>
        <taxon>Archelosauria</taxon>
        <taxon>Archosauria</taxon>
        <taxon>Dinosauria</taxon>
        <taxon>Saurischia</taxon>
        <taxon>Theropoda</taxon>
        <taxon>Coelurosauria</taxon>
        <taxon>Aves</taxon>
        <taxon>Neognathae</taxon>
        <taxon>Neoaves</taxon>
        <taxon>Charadriiformes</taxon>
        <taxon>Scolopacidae</taxon>
        <taxon>Limosa</taxon>
    </lineage>
</organism>
<evidence type="ECO:0000256" key="17">
    <source>
        <dbReference type="ARBA" id="ARBA00023002"/>
    </source>
</evidence>
<evidence type="ECO:0000256" key="3">
    <source>
        <dbReference type="ARBA" id="ARBA00004389"/>
    </source>
</evidence>
<reference evidence="30" key="1">
    <citation type="submission" date="2017-11" db="EMBL/GenBank/DDBJ databases">
        <authorList>
            <person name="Lima N.C."/>
            <person name="Parody-Merino A.M."/>
            <person name="Battley P.F."/>
            <person name="Fidler A.E."/>
            <person name="Prosdocimi F."/>
        </authorList>
    </citation>
    <scope>NUCLEOTIDE SEQUENCE [LARGE SCALE GENOMIC DNA]</scope>
</reference>
<keyword evidence="19" id="KW-0443">Lipid metabolism</keyword>
<evidence type="ECO:0000256" key="1">
    <source>
        <dbReference type="ARBA" id="ARBA00001974"/>
    </source>
</evidence>
<dbReference type="Proteomes" id="UP000233556">
    <property type="component" value="Unassembled WGS sequence"/>
</dbReference>
<evidence type="ECO:0000256" key="10">
    <source>
        <dbReference type="ARBA" id="ARBA00022630"/>
    </source>
</evidence>
<evidence type="ECO:0000256" key="22">
    <source>
        <dbReference type="ARBA" id="ARBA00023221"/>
    </source>
</evidence>
<dbReference type="OrthoDB" id="415825at2759"/>
<dbReference type="InterPro" id="IPR006094">
    <property type="entry name" value="Oxid_FAD_bind_N"/>
</dbReference>
<evidence type="ECO:0000256" key="4">
    <source>
        <dbReference type="ARBA" id="ARBA00004770"/>
    </source>
</evidence>
<evidence type="ECO:0000256" key="25">
    <source>
        <dbReference type="ARBA" id="ARBA00056986"/>
    </source>
</evidence>
<comment type="catalytic activity">
    <reaction evidence="24">
        <text>5alpha-cholest-8-en-3beta-ol + NADP(+) = zymosterol + NADPH + H(+)</text>
        <dbReference type="Rhea" id="RHEA:36399"/>
        <dbReference type="ChEBI" id="CHEBI:15378"/>
        <dbReference type="ChEBI" id="CHEBI:16608"/>
        <dbReference type="ChEBI" id="CHEBI:18252"/>
        <dbReference type="ChEBI" id="CHEBI:57783"/>
        <dbReference type="ChEBI" id="CHEBI:58349"/>
        <dbReference type="EC" id="1.3.1.72"/>
    </reaction>
    <physiologicalReaction direction="right-to-left" evidence="24">
        <dbReference type="Rhea" id="RHEA:36401"/>
    </physiologicalReaction>
</comment>
<keyword evidence="18" id="KW-0333">Golgi apparatus</keyword>
<dbReference type="InterPro" id="IPR036318">
    <property type="entry name" value="FAD-bd_PCMH-like_sf"/>
</dbReference>
<keyword evidence="20" id="KW-0472">Membrane</keyword>
<comment type="pathway">
    <text evidence="4">Steroid biosynthesis; cholesterol biosynthesis.</text>
</comment>
<evidence type="ECO:0000256" key="13">
    <source>
        <dbReference type="ARBA" id="ARBA00022824"/>
    </source>
</evidence>
<dbReference type="SUPFAM" id="SSF56176">
    <property type="entry name" value="FAD-binding/transporter-associated domain-like"/>
    <property type="match status" value="1"/>
</dbReference>
<dbReference type="EC" id="1.3.1.72" evidence="6"/>
<comment type="cofactor">
    <cofactor evidence="1">
        <name>FAD</name>
        <dbReference type="ChEBI" id="CHEBI:57692"/>
    </cofactor>
</comment>
<evidence type="ECO:0000256" key="19">
    <source>
        <dbReference type="ARBA" id="ARBA00023098"/>
    </source>
</evidence>
<keyword evidence="8" id="KW-0444">Lipid biosynthesis</keyword>
<evidence type="ECO:0000313" key="29">
    <source>
        <dbReference type="EMBL" id="PKU31792.1"/>
    </source>
</evidence>
<keyword evidence="14" id="KW-0274">FAD</keyword>
<keyword evidence="10" id="KW-0285">Flavoprotein</keyword>
<dbReference type="GO" id="GO:0071949">
    <property type="term" value="F:FAD binding"/>
    <property type="evidence" value="ECO:0007669"/>
    <property type="project" value="InterPro"/>
</dbReference>
<keyword evidence="15" id="KW-0521">NADP</keyword>
<keyword evidence="21" id="KW-1207">Sterol metabolism</keyword>
<keyword evidence="13" id="KW-0256">Endoplasmic reticulum</keyword>
<comment type="subcellular location">
    <subcellularLocation>
        <location evidence="3">Endoplasmic reticulum membrane</location>
        <topology evidence="3">Single-pass membrane protein</topology>
    </subcellularLocation>
    <subcellularLocation>
        <location evidence="2">Golgi apparatus membrane</location>
        <topology evidence="2">Single-pass membrane protein</topology>
    </subcellularLocation>
</comment>
<evidence type="ECO:0000256" key="8">
    <source>
        <dbReference type="ARBA" id="ARBA00022516"/>
    </source>
</evidence>
<comment type="catalytic activity">
    <reaction evidence="23">
        <text>lanosterol + NADPH + H(+) = 24,25-dihydrolanosterol + NADP(+)</text>
        <dbReference type="Rhea" id="RHEA:33919"/>
        <dbReference type="ChEBI" id="CHEBI:15378"/>
        <dbReference type="ChEBI" id="CHEBI:16521"/>
        <dbReference type="ChEBI" id="CHEBI:28113"/>
        <dbReference type="ChEBI" id="CHEBI:57783"/>
        <dbReference type="ChEBI" id="CHEBI:58349"/>
    </reaction>
    <physiologicalReaction direction="left-to-right" evidence="23">
        <dbReference type="Rhea" id="RHEA:33920"/>
    </physiologicalReaction>
</comment>
<evidence type="ECO:0000256" key="27">
    <source>
        <dbReference type="ARBA" id="ARBA00080612"/>
    </source>
</evidence>
<dbReference type="InterPro" id="IPR016169">
    <property type="entry name" value="FAD-bd_PCMH_sub2"/>
</dbReference>
<dbReference type="GO" id="GO:0000246">
    <property type="term" value="F:Delta24(24-1) sterol reductase activity"/>
    <property type="evidence" value="ECO:0007669"/>
    <property type="project" value="TreeGrafter"/>
</dbReference>
<dbReference type="PANTHER" id="PTHR10801:SF0">
    <property type="entry name" value="DELTA(24)-STEROL REDUCTASE"/>
    <property type="match status" value="1"/>
</dbReference>
<evidence type="ECO:0000256" key="12">
    <source>
        <dbReference type="ARBA" id="ARBA00022729"/>
    </source>
</evidence>
<dbReference type="GO" id="GO:0008203">
    <property type="term" value="P:cholesterol metabolic process"/>
    <property type="evidence" value="ECO:0007669"/>
    <property type="project" value="UniProtKB-KW"/>
</dbReference>
<evidence type="ECO:0000313" key="30">
    <source>
        <dbReference type="Proteomes" id="UP000233556"/>
    </source>
</evidence>
<dbReference type="EMBL" id="KZ512264">
    <property type="protein sequence ID" value="PKU31792.1"/>
    <property type="molecule type" value="Genomic_DNA"/>
</dbReference>
<evidence type="ECO:0000256" key="5">
    <source>
        <dbReference type="ARBA" id="ARBA00008000"/>
    </source>
</evidence>